<reference evidence="3 4" key="1">
    <citation type="journal article" date="2007" name="Proc. Natl. Acad. Sci. U.S.A.">
        <title>The genome of Syntrophus aciditrophicus: life at the thermodynamic limit of microbial growth.</title>
        <authorList>
            <person name="McInerney M.J."/>
            <person name="Rohlin L."/>
            <person name="Mouttaki H."/>
            <person name="Kim U."/>
            <person name="Krupp R.S."/>
            <person name="Rios-Hernandez L."/>
            <person name="Sieber J."/>
            <person name="Struchtemeyer C.G."/>
            <person name="Bhattacharyya A."/>
            <person name="Campbell J.W."/>
            <person name="Gunsalus R.P."/>
        </authorList>
    </citation>
    <scope>NUCLEOTIDE SEQUENCE [LARGE SCALE GENOMIC DNA]</scope>
    <source>
        <strain evidence="3 4">SB</strain>
    </source>
</reference>
<dbReference type="AlphaFoldDB" id="Q2LSJ9"/>
<keyword evidence="1" id="KW-0807">Transducer</keyword>
<protein>
    <submittedName>
        <fullName evidence="3">Methyl-accepting chemotaxis protein domain</fullName>
    </submittedName>
</protein>
<dbReference type="HOGENOM" id="CLU_1239616_0_0_7"/>
<dbReference type="InterPro" id="IPR036291">
    <property type="entry name" value="NAD(P)-bd_dom_sf"/>
</dbReference>
<evidence type="ECO:0000313" key="3">
    <source>
        <dbReference type="EMBL" id="ABC77058.1"/>
    </source>
</evidence>
<dbReference type="KEGG" id="sat:SYN_00978"/>
<evidence type="ECO:0000313" key="4">
    <source>
        <dbReference type="Proteomes" id="UP000001933"/>
    </source>
</evidence>
<name>Q2LSJ9_SYNAS</name>
<dbReference type="InterPro" id="IPR004089">
    <property type="entry name" value="MCPsignal_dom"/>
</dbReference>
<proteinExistence type="predicted"/>
<dbReference type="Proteomes" id="UP000001933">
    <property type="component" value="Chromosome"/>
</dbReference>
<dbReference type="Gene3D" id="3.40.50.720">
    <property type="entry name" value="NAD(P)-binding Rossmann-like Domain"/>
    <property type="match status" value="1"/>
</dbReference>
<evidence type="ECO:0000259" key="2">
    <source>
        <dbReference type="PROSITE" id="PS50111"/>
    </source>
</evidence>
<evidence type="ECO:0000256" key="1">
    <source>
        <dbReference type="PROSITE-ProRule" id="PRU00284"/>
    </source>
</evidence>
<dbReference type="Gene3D" id="6.10.250.3200">
    <property type="match status" value="1"/>
</dbReference>
<dbReference type="SUPFAM" id="SSF58104">
    <property type="entry name" value="Methyl-accepting chemotaxis protein (MCP) signaling domain"/>
    <property type="match status" value="1"/>
</dbReference>
<keyword evidence="4" id="KW-1185">Reference proteome</keyword>
<dbReference type="PROSITE" id="PS50111">
    <property type="entry name" value="CHEMOTAXIS_TRANSDUC_2"/>
    <property type="match status" value="1"/>
</dbReference>
<dbReference type="GO" id="GO:0007165">
    <property type="term" value="P:signal transduction"/>
    <property type="evidence" value="ECO:0007669"/>
    <property type="project" value="UniProtKB-KW"/>
</dbReference>
<dbReference type="InParanoid" id="Q2LSJ9"/>
<gene>
    <name evidence="3" type="ORF">SYN_00978</name>
</gene>
<dbReference type="SUPFAM" id="SSF51735">
    <property type="entry name" value="NAD(P)-binding Rossmann-fold domains"/>
    <property type="match status" value="1"/>
</dbReference>
<feature type="domain" description="Methyl-accepting transducer" evidence="2">
    <location>
        <begin position="132"/>
        <end position="195"/>
    </location>
</feature>
<organism evidence="3 4">
    <name type="scientific">Syntrophus aciditrophicus (strain SB)</name>
    <dbReference type="NCBI Taxonomy" id="56780"/>
    <lineage>
        <taxon>Bacteria</taxon>
        <taxon>Pseudomonadati</taxon>
        <taxon>Thermodesulfobacteriota</taxon>
        <taxon>Syntrophia</taxon>
        <taxon>Syntrophales</taxon>
        <taxon>Syntrophaceae</taxon>
        <taxon>Syntrophus</taxon>
    </lineage>
</organism>
<accession>Q2LSJ9</accession>
<dbReference type="EMBL" id="CP000252">
    <property type="protein sequence ID" value="ABC77058.1"/>
    <property type="molecule type" value="Genomic_DNA"/>
</dbReference>
<dbReference type="GO" id="GO:0016020">
    <property type="term" value="C:membrane"/>
    <property type="evidence" value="ECO:0007669"/>
    <property type="project" value="InterPro"/>
</dbReference>
<sequence length="223" mass="24847">MMEENMNVIFVGGGNASLTLMQYFLNIDYIHIIGIADINENAPGILKAKELKIPTTNDAVAMISQKDADIIIELTGNEGVVKKIFDNLKPHQHFMSSIAAKIMCDFIEIQNTQRMEILENLTFEFNRLTSSLQSSGEYIDISIHNIESVLRSMRIVTMNARIEAARAGETGKAFEVVVEAMQNTLSDIEKALNDITIASKESKSSMEELVMTENKLKNSLIVT</sequence>
<dbReference type="STRING" id="56780.SYN_00978"/>
<dbReference type="eggNOG" id="COG0840">
    <property type="taxonomic scope" value="Bacteria"/>
</dbReference>